<keyword evidence="4" id="KW-1185">Reference proteome</keyword>
<protein>
    <submittedName>
        <fullName evidence="3">Uncharacterized protein</fullName>
    </submittedName>
</protein>
<evidence type="ECO:0000313" key="4">
    <source>
        <dbReference type="Proteomes" id="UP000187209"/>
    </source>
</evidence>
<sequence>MNIILSLKAVLLFVLAYSSNGTLLKNNISCLSQSSSYSNLLTSLNKCLKSNLIDIIECTIESGDALSLIVKKPKSCLDSKLINYLESISKTMQKDPLCFSYYSLIKYTEKVRENKKILEKIKKTYKTSILEDFWLMKTHLDIFDNECPYSSYKDSSDLFEISYNLYDLEKHAGPFVILAEFFDAETQKNIENYIEAGKDLLNLLAEKVKVEEKTTIKDFPSDKKNTCDNYDKGENDNNENLVKNITNLYAEINELKIEIKSNKAIIGVLVDEIRGLINEMKIYNEVSQYLIKENTNLKKIAGDKEDELNSCKQKLKENDIERDNNKKILEDCENYNRDYYGDSDDNYDEDSYGNYNEDENDNYNEDENDN</sequence>
<dbReference type="Proteomes" id="UP000187209">
    <property type="component" value="Unassembled WGS sequence"/>
</dbReference>
<comment type="caution">
    <text evidence="3">The sequence shown here is derived from an EMBL/GenBank/DDBJ whole genome shotgun (WGS) entry which is preliminary data.</text>
</comment>
<proteinExistence type="predicted"/>
<feature type="region of interest" description="Disordered" evidence="1">
    <location>
        <begin position="338"/>
        <end position="370"/>
    </location>
</feature>
<evidence type="ECO:0000313" key="3">
    <source>
        <dbReference type="EMBL" id="OMJ66930.1"/>
    </source>
</evidence>
<keyword evidence="2" id="KW-0732">Signal</keyword>
<feature type="signal peptide" evidence="2">
    <location>
        <begin position="1"/>
        <end position="21"/>
    </location>
</feature>
<reference evidence="3 4" key="1">
    <citation type="submission" date="2016-11" db="EMBL/GenBank/DDBJ databases">
        <title>The macronuclear genome of Stentor coeruleus: a giant cell with tiny introns.</title>
        <authorList>
            <person name="Slabodnick M."/>
            <person name="Ruby J.G."/>
            <person name="Reiff S.B."/>
            <person name="Swart E.C."/>
            <person name="Gosai S."/>
            <person name="Prabakaran S."/>
            <person name="Witkowska E."/>
            <person name="Larue G.E."/>
            <person name="Fisher S."/>
            <person name="Freeman R.M."/>
            <person name="Gunawardena J."/>
            <person name="Chu W."/>
            <person name="Stover N.A."/>
            <person name="Gregory B.D."/>
            <person name="Nowacki M."/>
            <person name="Derisi J."/>
            <person name="Roy S.W."/>
            <person name="Marshall W.F."/>
            <person name="Sood P."/>
        </authorList>
    </citation>
    <scope>NUCLEOTIDE SEQUENCE [LARGE SCALE GENOMIC DNA]</scope>
    <source>
        <strain evidence="3">WM001</strain>
    </source>
</reference>
<dbReference type="AlphaFoldDB" id="A0A1R2AR91"/>
<dbReference type="EMBL" id="MPUH01001600">
    <property type="protein sequence ID" value="OMJ66930.1"/>
    <property type="molecule type" value="Genomic_DNA"/>
</dbReference>
<organism evidence="3 4">
    <name type="scientific">Stentor coeruleus</name>
    <dbReference type="NCBI Taxonomy" id="5963"/>
    <lineage>
        <taxon>Eukaryota</taxon>
        <taxon>Sar</taxon>
        <taxon>Alveolata</taxon>
        <taxon>Ciliophora</taxon>
        <taxon>Postciliodesmatophora</taxon>
        <taxon>Heterotrichea</taxon>
        <taxon>Heterotrichida</taxon>
        <taxon>Stentoridae</taxon>
        <taxon>Stentor</taxon>
    </lineage>
</organism>
<evidence type="ECO:0000256" key="2">
    <source>
        <dbReference type="SAM" id="SignalP"/>
    </source>
</evidence>
<gene>
    <name evidence="3" type="ORF">SteCoe_36063</name>
</gene>
<name>A0A1R2AR91_9CILI</name>
<feature type="compositionally biased region" description="Acidic residues" evidence="1">
    <location>
        <begin position="341"/>
        <end position="370"/>
    </location>
</feature>
<accession>A0A1R2AR91</accession>
<evidence type="ECO:0000256" key="1">
    <source>
        <dbReference type="SAM" id="MobiDB-lite"/>
    </source>
</evidence>
<feature type="chain" id="PRO_5012096600" evidence="2">
    <location>
        <begin position="22"/>
        <end position="370"/>
    </location>
</feature>